<dbReference type="InterPro" id="IPR029058">
    <property type="entry name" value="AB_hydrolase_fold"/>
</dbReference>
<dbReference type="RefSeq" id="WP_204012061.1">
    <property type="nucleotide sequence ID" value="NZ_BOOG01000010.1"/>
</dbReference>
<dbReference type="PANTHER" id="PTHR43056:SF5">
    <property type="entry name" value="PEPTIDASE S9 PROLYL OLIGOPEPTIDASE CATALYTIC DOMAIN-CONTAINING PROTEIN"/>
    <property type="match status" value="1"/>
</dbReference>
<dbReference type="AlphaFoldDB" id="A0A8J3R6L7"/>
<dbReference type="Pfam" id="PF00326">
    <property type="entry name" value="Peptidase_S9"/>
    <property type="match status" value="1"/>
</dbReference>
<dbReference type="EMBL" id="BOOG01000010">
    <property type="protein sequence ID" value="GIH68781.1"/>
    <property type="molecule type" value="Genomic_DNA"/>
</dbReference>
<keyword evidence="3" id="KW-1185">Reference proteome</keyword>
<dbReference type="PANTHER" id="PTHR43056">
    <property type="entry name" value="PEPTIDASE S9 PROLYL OLIGOPEPTIDASE"/>
    <property type="match status" value="1"/>
</dbReference>
<gene>
    <name evidence="2" type="ORF">Mth01_10340</name>
</gene>
<name>A0A8J3R6L7_9ACTN</name>
<feature type="domain" description="Peptidase S9 prolyl oligopeptidase catalytic" evidence="1">
    <location>
        <begin position="400"/>
        <end position="594"/>
    </location>
</feature>
<dbReference type="Gene3D" id="3.40.50.1820">
    <property type="entry name" value="alpha/beta hydrolase"/>
    <property type="match status" value="1"/>
</dbReference>
<dbReference type="GO" id="GO:0006508">
    <property type="term" value="P:proteolysis"/>
    <property type="evidence" value="ECO:0007669"/>
    <property type="project" value="InterPro"/>
</dbReference>
<accession>A0A8J3R6L7</accession>
<protein>
    <submittedName>
        <fullName evidence="2">Peptidase</fullName>
    </submittedName>
</protein>
<dbReference type="SUPFAM" id="SSF82171">
    <property type="entry name" value="DPP6 N-terminal domain-like"/>
    <property type="match status" value="1"/>
</dbReference>
<sequence length="602" mass="63736">MTGENSALDAARVAERLVSVDGLTCAQGALWWLQSDPRHSGATRLMRWTLATGPEAVTDPRFSVGGWLHAYGGGAFAATGHGIWVVGNDGALNIVGPDSGVPELVLTPRTADAAYGDLFAAGDFLLAVRGGEDGDAIVEVDLRTRAERVLVRAPGFLGAPRLHNGHLAYLKWDADRMPWDASCLLLAEHRPGRELGPSQPLAGGADESVVQPVWGPDGTLYFISDRTGWWNLYAWRDAAVRALAPMNSDCAPAPWEAGYQSYAFLTGGRTVLTVRQGARTQLVLREPDGTLKELCPELTSAKPYAASLGDQLAVIAAESVTTPAVWLISPGAGRTAAAATRLVGEDSPCAAKPPQRRVLARAGAPVDYLLHLPAEATRGPVPLLVRAHPGPTDSATERLDLTVQYFVGHGFAVADVDYRGSTGRGRAYRQALYGHWGTFDADDCQDVARALVDESTARAGAVFLTGASAGGYTALQAARRAGSPFAGVTAVSAITDPARWANSVPRFQRAHALALAGPAGAVEAKDIDLPVLMIHGTGDTVAPADDVRQLAAALREAGTDHETLFLDGAGHYLSEPSSRRAALEAELAFYRRLMSAQLRRRL</sequence>
<evidence type="ECO:0000313" key="3">
    <source>
        <dbReference type="Proteomes" id="UP000610966"/>
    </source>
</evidence>
<dbReference type="Proteomes" id="UP000610966">
    <property type="component" value="Unassembled WGS sequence"/>
</dbReference>
<comment type="caution">
    <text evidence="2">The sequence shown here is derived from an EMBL/GenBank/DDBJ whole genome shotgun (WGS) entry which is preliminary data.</text>
</comment>
<dbReference type="InterPro" id="IPR050585">
    <property type="entry name" value="Xaa-Pro_dipeptidyl-ppase/CocE"/>
</dbReference>
<dbReference type="SUPFAM" id="SSF53474">
    <property type="entry name" value="alpha/beta-Hydrolases"/>
    <property type="match status" value="1"/>
</dbReference>
<evidence type="ECO:0000313" key="2">
    <source>
        <dbReference type="EMBL" id="GIH68781.1"/>
    </source>
</evidence>
<organism evidence="2 3">
    <name type="scientific">Sphaerimonospora thailandensis</name>
    <dbReference type="NCBI Taxonomy" id="795644"/>
    <lineage>
        <taxon>Bacteria</taxon>
        <taxon>Bacillati</taxon>
        <taxon>Actinomycetota</taxon>
        <taxon>Actinomycetes</taxon>
        <taxon>Streptosporangiales</taxon>
        <taxon>Streptosporangiaceae</taxon>
        <taxon>Sphaerimonospora</taxon>
    </lineage>
</organism>
<evidence type="ECO:0000259" key="1">
    <source>
        <dbReference type="Pfam" id="PF00326"/>
    </source>
</evidence>
<dbReference type="InterPro" id="IPR001375">
    <property type="entry name" value="Peptidase_S9_cat"/>
</dbReference>
<reference evidence="2" key="1">
    <citation type="submission" date="2021-01" db="EMBL/GenBank/DDBJ databases">
        <title>Whole genome shotgun sequence of Sphaerimonospora thailandensis NBRC 107569.</title>
        <authorList>
            <person name="Komaki H."/>
            <person name="Tamura T."/>
        </authorList>
    </citation>
    <scope>NUCLEOTIDE SEQUENCE</scope>
    <source>
        <strain evidence="2">NBRC 107569</strain>
    </source>
</reference>
<proteinExistence type="predicted"/>
<dbReference type="GO" id="GO:0008236">
    <property type="term" value="F:serine-type peptidase activity"/>
    <property type="evidence" value="ECO:0007669"/>
    <property type="project" value="InterPro"/>
</dbReference>